<comment type="similarity">
    <text evidence="1">Belongs to the Gfo/Idh/MocA family.</text>
</comment>
<dbReference type="InterPro" id="IPR051317">
    <property type="entry name" value="Gfo/Idh/MocA_oxidoreduct"/>
</dbReference>
<dbReference type="EMBL" id="BEHT01000055">
    <property type="protein sequence ID" value="GBD00166.1"/>
    <property type="molecule type" value="Genomic_DNA"/>
</dbReference>
<dbReference type="PANTHER" id="PTHR43708">
    <property type="entry name" value="CONSERVED EXPRESSED OXIDOREDUCTASE (EUROFUNG)"/>
    <property type="match status" value="1"/>
</dbReference>
<reference evidence="6" key="1">
    <citation type="submission" date="2017-09" db="EMBL/GenBank/DDBJ databases">
        <title>Metaegenomics of thermophilic ammonia-oxidizing enrichment culture.</title>
        <authorList>
            <person name="Kato S."/>
            <person name="Suzuki K."/>
        </authorList>
    </citation>
    <scope>NUCLEOTIDE SEQUENCE [LARGE SCALE GENOMIC DNA]</scope>
</reference>
<dbReference type="Gene3D" id="3.40.50.720">
    <property type="entry name" value="NAD(P)-binding Rossmann-like Domain"/>
    <property type="match status" value="1"/>
</dbReference>
<gene>
    <name evidence="5" type="primary">iolW_3</name>
    <name evidence="5" type="ORF">HRbin17_02703</name>
</gene>
<evidence type="ECO:0000313" key="5">
    <source>
        <dbReference type="EMBL" id="GBD00166.1"/>
    </source>
</evidence>
<dbReference type="SUPFAM" id="SSF55347">
    <property type="entry name" value="Glyceraldehyde-3-phosphate dehydrogenase-like, C-terminal domain"/>
    <property type="match status" value="1"/>
</dbReference>
<organism evidence="5 6">
    <name type="scientific">Candidatus Fervidibacter japonicus</name>
    <dbReference type="NCBI Taxonomy" id="2035412"/>
    <lineage>
        <taxon>Bacteria</taxon>
        <taxon>Candidatus Fervidibacterota</taxon>
        <taxon>Candidatus Fervidibacter</taxon>
    </lineage>
</organism>
<evidence type="ECO:0000259" key="3">
    <source>
        <dbReference type="Pfam" id="PF01408"/>
    </source>
</evidence>
<proteinExistence type="inferred from homology"/>
<dbReference type="InterPro" id="IPR000683">
    <property type="entry name" value="Gfo/Idh/MocA-like_OxRdtase_N"/>
</dbReference>
<dbReference type="PANTHER" id="PTHR43708:SF5">
    <property type="entry name" value="CONSERVED EXPRESSED OXIDOREDUCTASE (EUROFUNG)-RELATED"/>
    <property type="match status" value="1"/>
</dbReference>
<feature type="domain" description="GFO/IDH/MocA-like oxidoreductase" evidence="4">
    <location>
        <begin position="132"/>
        <end position="268"/>
    </location>
</feature>
<keyword evidence="2 5" id="KW-0560">Oxidoreductase</keyword>
<dbReference type="InterPro" id="IPR055170">
    <property type="entry name" value="GFO_IDH_MocA-like_dom"/>
</dbReference>
<dbReference type="GO" id="GO:0102497">
    <property type="term" value="F:scyllo-inositol dehydrogenase (NADP+) activity"/>
    <property type="evidence" value="ECO:0007669"/>
    <property type="project" value="UniProtKB-EC"/>
</dbReference>
<dbReference type="InterPro" id="IPR036291">
    <property type="entry name" value="NAD(P)-bd_dom_sf"/>
</dbReference>
<dbReference type="GO" id="GO:0000166">
    <property type="term" value="F:nucleotide binding"/>
    <property type="evidence" value="ECO:0007669"/>
    <property type="project" value="InterPro"/>
</dbReference>
<dbReference type="Pfam" id="PF01408">
    <property type="entry name" value="GFO_IDH_MocA"/>
    <property type="match status" value="1"/>
</dbReference>
<dbReference type="Proteomes" id="UP000236173">
    <property type="component" value="Unassembled WGS sequence"/>
</dbReference>
<name>A0A2H5XG58_9BACT</name>
<dbReference type="Pfam" id="PF22725">
    <property type="entry name" value="GFO_IDH_MocA_C3"/>
    <property type="match status" value="1"/>
</dbReference>
<sequence>MAPLRIALVGAGNIAGAHLRAYQQVADAEVIAVADIVPERAKAVAERWGISKWFADYREAVGWQAVDAVDICTPHAAHAPVALAALRAGKHVLVEKPMASRLKDAVAMVRAAQQAGKVLFCGIKSRWAPSTQRLKQFIASGVLGDLYFVEIVATRRRGIPGASFTRRATAGGGVVLDLGVYLVDTLLYLLDFPQPLTCSAFAGGFLGHRRDAVVHGGWHWNPDAFEVEDFGAAFLRFANGVAAVIKVCWAAHTDSLGTSFLLGTKGGLKLGNPPEWFFDCHGYMATATLPAPSSDGDGFVQEIRFFVEAVRNGTPPPVRPEEALTVQAVLESIYRSAQRGREVAVTVPTV</sequence>
<evidence type="ECO:0000256" key="1">
    <source>
        <dbReference type="ARBA" id="ARBA00010928"/>
    </source>
</evidence>
<dbReference type="AlphaFoldDB" id="A0A2H5XG58"/>
<evidence type="ECO:0000313" key="6">
    <source>
        <dbReference type="Proteomes" id="UP000236173"/>
    </source>
</evidence>
<accession>A0A2H5XG58</accession>
<protein>
    <submittedName>
        <fullName evidence="5">Scyllo-inositol 2-dehydrogenase (NADP(+))</fullName>
        <ecNumber evidence="5">1.1.1.371</ecNumber>
    </submittedName>
</protein>
<dbReference type="SUPFAM" id="SSF51735">
    <property type="entry name" value="NAD(P)-binding Rossmann-fold domains"/>
    <property type="match status" value="1"/>
</dbReference>
<dbReference type="Gene3D" id="3.30.360.10">
    <property type="entry name" value="Dihydrodipicolinate Reductase, domain 2"/>
    <property type="match status" value="1"/>
</dbReference>
<dbReference type="EC" id="1.1.1.371" evidence="5"/>
<evidence type="ECO:0000256" key="2">
    <source>
        <dbReference type="ARBA" id="ARBA00023002"/>
    </source>
</evidence>
<feature type="domain" description="Gfo/Idh/MocA-like oxidoreductase N-terminal" evidence="3">
    <location>
        <begin position="4"/>
        <end position="122"/>
    </location>
</feature>
<evidence type="ECO:0000259" key="4">
    <source>
        <dbReference type="Pfam" id="PF22725"/>
    </source>
</evidence>
<comment type="caution">
    <text evidence="5">The sequence shown here is derived from an EMBL/GenBank/DDBJ whole genome shotgun (WGS) entry which is preliminary data.</text>
</comment>